<proteinExistence type="predicted"/>
<evidence type="ECO:0000313" key="2">
    <source>
        <dbReference type="EMBL" id="RKO93222.1"/>
    </source>
</evidence>
<feature type="compositionally biased region" description="Acidic residues" evidence="1">
    <location>
        <begin position="195"/>
        <end position="209"/>
    </location>
</feature>
<gene>
    <name evidence="2" type="ORF">BDK51DRAFT_53254</name>
</gene>
<organism evidence="2 3">
    <name type="scientific">Blyttiomyces helicus</name>
    <dbReference type="NCBI Taxonomy" id="388810"/>
    <lineage>
        <taxon>Eukaryota</taxon>
        <taxon>Fungi</taxon>
        <taxon>Fungi incertae sedis</taxon>
        <taxon>Chytridiomycota</taxon>
        <taxon>Chytridiomycota incertae sedis</taxon>
        <taxon>Chytridiomycetes</taxon>
        <taxon>Chytridiomycetes incertae sedis</taxon>
        <taxon>Blyttiomyces</taxon>
    </lineage>
</organism>
<protein>
    <submittedName>
        <fullName evidence="2">Uncharacterized protein</fullName>
    </submittedName>
</protein>
<dbReference type="AlphaFoldDB" id="A0A4P9WLD3"/>
<name>A0A4P9WLD3_9FUNG</name>
<dbReference type="Proteomes" id="UP000269721">
    <property type="component" value="Unassembled WGS sequence"/>
</dbReference>
<evidence type="ECO:0000256" key="1">
    <source>
        <dbReference type="SAM" id="MobiDB-lite"/>
    </source>
</evidence>
<feature type="region of interest" description="Disordered" evidence="1">
    <location>
        <begin position="1"/>
        <end position="67"/>
    </location>
</feature>
<accession>A0A4P9WLD3</accession>
<keyword evidence="3" id="KW-1185">Reference proteome</keyword>
<feature type="region of interest" description="Disordered" evidence="1">
    <location>
        <begin position="187"/>
        <end position="209"/>
    </location>
</feature>
<reference evidence="3" key="1">
    <citation type="journal article" date="2018" name="Nat. Microbiol.">
        <title>Leveraging single-cell genomics to expand the fungal tree of life.</title>
        <authorList>
            <person name="Ahrendt S.R."/>
            <person name="Quandt C.A."/>
            <person name="Ciobanu D."/>
            <person name="Clum A."/>
            <person name="Salamov A."/>
            <person name="Andreopoulos B."/>
            <person name="Cheng J.F."/>
            <person name="Woyke T."/>
            <person name="Pelin A."/>
            <person name="Henrissat B."/>
            <person name="Reynolds N.K."/>
            <person name="Benny G.L."/>
            <person name="Smith M.E."/>
            <person name="James T.Y."/>
            <person name="Grigoriev I.V."/>
        </authorList>
    </citation>
    <scope>NUCLEOTIDE SEQUENCE [LARGE SCALE GENOMIC DNA]</scope>
</reference>
<dbReference type="EMBL" id="KZ994325">
    <property type="protein sequence ID" value="RKO93222.1"/>
    <property type="molecule type" value="Genomic_DNA"/>
</dbReference>
<sequence>MSMANDDRGTTNCSTSAQEGDLDMAEQLGSCRPVEHRRQQTQLAGGPLHLQAPSQENTAAEGGTDGVPSKTISAQEQQPMKFIVEFLSQRSEERETVRWRGNSHQTATYALGVGSADAAGGRLLLVEQAEVGLGTKAFGGDVETGAGLTWADNDNLNGGETGQIVRRAARGLKARCWEIIERAYGDGLLDSENSGGEDGDDDGADDLHG</sequence>
<evidence type="ECO:0000313" key="3">
    <source>
        <dbReference type="Proteomes" id="UP000269721"/>
    </source>
</evidence>